<feature type="compositionally biased region" description="Low complexity" evidence="5">
    <location>
        <begin position="475"/>
        <end position="489"/>
    </location>
</feature>
<evidence type="ECO:0000256" key="4">
    <source>
        <dbReference type="ARBA" id="ARBA00038441"/>
    </source>
</evidence>
<feature type="domain" description="Calponin-homology (CH)" evidence="6">
    <location>
        <begin position="53"/>
        <end position="174"/>
    </location>
</feature>
<evidence type="ECO:0000313" key="9">
    <source>
        <dbReference type="Proteomes" id="UP001221898"/>
    </source>
</evidence>
<comment type="subcellular location">
    <subcellularLocation>
        <location evidence="1">Cytoplasm</location>
        <location evidence="1">Cytoskeleton</location>
    </subcellularLocation>
</comment>
<keyword evidence="2" id="KW-0963">Cytoplasm</keyword>
<feature type="compositionally biased region" description="Polar residues" evidence="5">
    <location>
        <begin position="452"/>
        <end position="470"/>
    </location>
</feature>
<dbReference type="GO" id="GO:0008017">
    <property type="term" value="F:microtubule binding"/>
    <property type="evidence" value="ECO:0007669"/>
    <property type="project" value="InterPro"/>
</dbReference>
<keyword evidence="3" id="KW-0206">Cytoskeleton</keyword>
<evidence type="ECO:0000256" key="2">
    <source>
        <dbReference type="ARBA" id="ARBA00022490"/>
    </source>
</evidence>
<evidence type="ECO:0000259" key="6">
    <source>
        <dbReference type="PROSITE" id="PS50021"/>
    </source>
</evidence>
<reference evidence="8" key="1">
    <citation type="journal article" date="2023" name="Science">
        <title>Genome structures resolve the early diversification of teleost fishes.</title>
        <authorList>
            <person name="Parey E."/>
            <person name="Louis A."/>
            <person name="Montfort J."/>
            <person name="Bouchez O."/>
            <person name="Roques C."/>
            <person name="Iampietro C."/>
            <person name="Lluch J."/>
            <person name="Castinel A."/>
            <person name="Donnadieu C."/>
            <person name="Desvignes T."/>
            <person name="Floi Bucao C."/>
            <person name="Jouanno E."/>
            <person name="Wen M."/>
            <person name="Mejri S."/>
            <person name="Dirks R."/>
            <person name="Jansen H."/>
            <person name="Henkel C."/>
            <person name="Chen W.J."/>
            <person name="Zahm M."/>
            <person name="Cabau C."/>
            <person name="Klopp C."/>
            <person name="Thompson A.W."/>
            <person name="Robinson-Rechavi M."/>
            <person name="Braasch I."/>
            <person name="Lecointre G."/>
            <person name="Bobe J."/>
            <person name="Postlethwait J.H."/>
            <person name="Berthelot C."/>
            <person name="Roest Crollius H."/>
            <person name="Guiguen Y."/>
        </authorList>
    </citation>
    <scope>NUCLEOTIDE SEQUENCE</scope>
    <source>
        <strain evidence="8">NC1722</strain>
    </source>
</reference>
<protein>
    <recommendedName>
        <fullName evidence="10">GAS2-like protein 3</fullName>
    </recommendedName>
</protein>
<name>A0AAD7SA94_9TELE</name>
<dbReference type="InterPro" id="IPR036534">
    <property type="entry name" value="GAR_dom_sf"/>
</dbReference>
<keyword evidence="9" id="KW-1185">Reference proteome</keyword>
<accession>A0AAD7SA94</accession>
<evidence type="ECO:0000256" key="1">
    <source>
        <dbReference type="ARBA" id="ARBA00004245"/>
    </source>
</evidence>
<feature type="region of interest" description="Disordered" evidence="5">
    <location>
        <begin position="300"/>
        <end position="330"/>
    </location>
</feature>
<comment type="caution">
    <text evidence="8">The sequence shown here is derived from an EMBL/GenBank/DDBJ whole genome shotgun (WGS) entry which is preliminary data.</text>
</comment>
<comment type="similarity">
    <text evidence="4">Belongs to the GAS2 family.</text>
</comment>
<dbReference type="AlphaFoldDB" id="A0AAD7SA94"/>
<dbReference type="GO" id="GO:0051764">
    <property type="term" value="P:actin crosslink formation"/>
    <property type="evidence" value="ECO:0007669"/>
    <property type="project" value="TreeGrafter"/>
</dbReference>
<feature type="compositionally biased region" description="Low complexity" evidence="5">
    <location>
        <begin position="384"/>
        <end position="393"/>
    </location>
</feature>
<dbReference type="PANTHER" id="PTHR46756">
    <property type="entry name" value="TRANSGELIN"/>
    <property type="match status" value="1"/>
</dbReference>
<feature type="compositionally biased region" description="Polar residues" evidence="5">
    <location>
        <begin position="436"/>
        <end position="445"/>
    </location>
</feature>
<dbReference type="SMART" id="SM00033">
    <property type="entry name" value="CH"/>
    <property type="match status" value="1"/>
</dbReference>
<feature type="domain" description="GAR" evidence="7">
    <location>
        <begin position="214"/>
        <end position="287"/>
    </location>
</feature>
<dbReference type="GO" id="GO:0005884">
    <property type="term" value="C:actin filament"/>
    <property type="evidence" value="ECO:0007669"/>
    <property type="project" value="TreeGrafter"/>
</dbReference>
<sequence length="701" mass="75593">MAIEGGIQVWFGEKFDDPVLSPRSPLMPRHGPGLADVFQYDQWLSVRHEATLVPMQEDLAIWLTGMLGEMVQADCFMEELNNGVKLCQLATALQTKVALSCPSERWKCFPMKRVVCKKGASPGSFFARDNTANFLRWCRHVGVDETYLFESEGLVLHKEPRQVCLCLLEIGRIVSKFGVEPPALVKLEKEIELEESLLLSSSPAPAVKTFTLCCRHGGLYQAVQDMAQDPPCNCSNRVSIEYLSEGRYRLGDKILFIRMLHGKHVMVRVGGGWDTLQGFLLKYDPGRVLQFTTLEQKIRAFQKGPPSPSLGTAPSLAGRTPQPPAMDPLSAMDLPVFSVRHAVSSPTPVQNVHRAHGPSPATTPSMPRNHVAPKKVLQLPPRPASSQDSSAKKSQPRGAPALKKTGTTQRRPPLSPLTSPPAPSKLKTSPRGALSQARSPVSSEPSCKYPKPSTTPTMQLPPVTQLSGPTRTALRSAPSARGPAPSSQRGAPKGSRQDSQATAPPQTQLSRRRPGSPTSRLRLDTPRARGACPAANIRAVDRAPAASVRTPATAGQPGPSAPTSRTQTPVPKSSTPSRCKDPLTKTQPPATVVPKTSRAIPGPALGAPRPLASTKGGQRTAPAPERAGQRQPLPPSRSTTPVRSIQKPAKALGPALQKPPSGAKAPLCSNKGAPRAKRNPELRKKQEDPYFEMNSKKKQKS</sequence>
<feature type="compositionally biased region" description="Low complexity" evidence="5">
    <location>
        <begin position="598"/>
        <end position="612"/>
    </location>
</feature>
<evidence type="ECO:0000256" key="5">
    <source>
        <dbReference type="SAM" id="MobiDB-lite"/>
    </source>
</evidence>
<dbReference type="PROSITE" id="PS51460">
    <property type="entry name" value="GAR"/>
    <property type="match status" value="1"/>
</dbReference>
<dbReference type="Pfam" id="PF00307">
    <property type="entry name" value="CH"/>
    <property type="match status" value="1"/>
</dbReference>
<dbReference type="InterPro" id="IPR001715">
    <property type="entry name" value="CH_dom"/>
</dbReference>
<gene>
    <name evidence="8" type="ORF">AAFF_G00418050</name>
</gene>
<feature type="compositionally biased region" description="Basic and acidic residues" evidence="5">
    <location>
        <begin position="678"/>
        <end position="688"/>
    </location>
</feature>
<dbReference type="GO" id="GO:0008093">
    <property type="term" value="F:cytoskeletal anchor activity"/>
    <property type="evidence" value="ECO:0007669"/>
    <property type="project" value="TreeGrafter"/>
</dbReference>
<organism evidence="8 9">
    <name type="scientific">Aldrovandia affinis</name>
    <dbReference type="NCBI Taxonomy" id="143900"/>
    <lineage>
        <taxon>Eukaryota</taxon>
        <taxon>Metazoa</taxon>
        <taxon>Chordata</taxon>
        <taxon>Craniata</taxon>
        <taxon>Vertebrata</taxon>
        <taxon>Euteleostomi</taxon>
        <taxon>Actinopterygii</taxon>
        <taxon>Neopterygii</taxon>
        <taxon>Teleostei</taxon>
        <taxon>Notacanthiformes</taxon>
        <taxon>Halosauridae</taxon>
        <taxon>Aldrovandia</taxon>
    </lineage>
</organism>
<dbReference type="GO" id="GO:0051015">
    <property type="term" value="F:actin filament binding"/>
    <property type="evidence" value="ECO:0007669"/>
    <property type="project" value="TreeGrafter"/>
</dbReference>
<evidence type="ECO:0008006" key="10">
    <source>
        <dbReference type="Google" id="ProtNLM"/>
    </source>
</evidence>
<dbReference type="Pfam" id="PF02187">
    <property type="entry name" value="GAS2"/>
    <property type="match status" value="1"/>
</dbReference>
<dbReference type="FunFam" id="3.30.920.20:FF:000003">
    <property type="entry name" value="Growth arrest-specific 2 like 3"/>
    <property type="match status" value="1"/>
</dbReference>
<dbReference type="SMART" id="SM00243">
    <property type="entry name" value="GAS2"/>
    <property type="match status" value="1"/>
</dbReference>
<dbReference type="Proteomes" id="UP001221898">
    <property type="component" value="Unassembled WGS sequence"/>
</dbReference>
<evidence type="ECO:0000313" key="8">
    <source>
        <dbReference type="EMBL" id="KAJ8398897.1"/>
    </source>
</evidence>
<feature type="compositionally biased region" description="Polar residues" evidence="5">
    <location>
        <begin position="497"/>
        <end position="509"/>
    </location>
</feature>
<dbReference type="PROSITE" id="PS50021">
    <property type="entry name" value="CH"/>
    <property type="match status" value="1"/>
</dbReference>
<dbReference type="Gene3D" id="3.30.920.20">
    <property type="entry name" value="Gas2-like domain"/>
    <property type="match status" value="1"/>
</dbReference>
<dbReference type="InterPro" id="IPR003108">
    <property type="entry name" value="GAR_dom"/>
</dbReference>
<proteinExistence type="inferred from homology"/>
<dbReference type="InterPro" id="IPR036872">
    <property type="entry name" value="CH_dom_sf"/>
</dbReference>
<feature type="compositionally biased region" description="Polar residues" evidence="5">
    <location>
        <begin position="561"/>
        <end position="577"/>
    </location>
</feature>
<dbReference type="Gene3D" id="1.10.418.10">
    <property type="entry name" value="Calponin-like domain"/>
    <property type="match status" value="1"/>
</dbReference>
<feature type="region of interest" description="Disordered" evidence="5">
    <location>
        <begin position="345"/>
        <end position="701"/>
    </location>
</feature>
<evidence type="ECO:0000259" key="7">
    <source>
        <dbReference type="PROSITE" id="PS51460"/>
    </source>
</evidence>
<evidence type="ECO:0000256" key="3">
    <source>
        <dbReference type="ARBA" id="ARBA00023212"/>
    </source>
</evidence>
<dbReference type="EMBL" id="JAINUG010000087">
    <property type="protein sequence ID" value="KAJ8398897.1"/>
    <property type="molecule type" value="Genomic_DNA"/>
</dbReference>
<dbReference type="SUPFAM" id="SSF143575">
    <property type="entry name" value="GAS2 domain-like"/>
    <property type="match status" value="1"/>
</dbReference>
<dbReference type="SUPFAM" id="SSF47576">
    <property type="entry name" value="Calponin-homology domain, CH-domain"/>
    <property type="match status" value="1"/>
</dbReference>
<dbReference type="PANTHER" id="PTHR46756:SF7">
    <property type="entry name" value="GAS2-LIKE PROTEIN 3"/>
    <property type="match status" value="1"/>
</dbReference>
<feature type="compositionally biased region" description="Pro residues" evidence="5">
    <location>
        <begin position="413"/>
        <end position="423"/>
    </location>
</feature>